<evidence type="ECO:0000313" key="2">
    <source>
        <dbReference type="EMBL" id="KAG8188029.1"/>
    </source>
</evidence>
<gene>
    <name evidence="2" type="ORF">JTE90_009903</name>
</gene>
<accession>A0AAV6UV79</accession>
<organism evidence="2 3">
    <name type="scientific">Oedothorax gibbosus</name>
    <dbReference type="NCBI Taxonomy" id="931172"/>
    <lineage>
        <taxon>Eukaryota</taxon>
        <taxon>Metazoa</taxon>
        <taxon>Ecdysozoa</taxon>
        <taxon>Arthropoda</taxon>
        <taxon>Chelicerata</taxon>
        <taxon>Arachnida</taxon>
        <taxon>Araneae</taxon>
        <taxon>Araneomorphae</taxon>
        <taxon>Entelegynae</taxon>
        <taxon>Araneoidea</taxon>
        <taxon>Linyphiidae</taxon>
        <taxon>Erigoninae</taxon>
        <taxon>Oedothorax</taxon>
    </lineage>
</organism>
<keyword evidence="1" id="KW-0812">Transmembrane</keyword>
<dbReference type="AlphaFoldDB" id="A0AAV6UV79"/>
<evidence type="ECO:0000313" key="3">
    <source>
        <dbReference type="Proteomes" id="UP000827092"/>
    </source>
</evidence>
<keyword evidence="1" id="KW-0472">Membrane</keyword>
<keyword evidence="1" id="KW-1133">Transmembrane helix</keyword>
<feature type="transmembrane region" description="Helical" evidence="1">
    <location>
        <begin position="100"/>
        <end position="119"/>
    </location>
</feature>
<proteinExistence type="predicted"/>
<dbReference type="Proteomes" id="UP000827092">
    <property type="component" value="Unassembled WGS sequence"/>
</dbReference>
<protein>
    <recommendedName>
        <fullName evidence="4">Transmembrane protein</fullName>
    </recommendedName>
</protein>
<comment type="caution">
    <text evidence="2">The sequence shown here is derived from an EMBL/GenBank/DDBJ whole genome shotgun (WGS) entry which is preliminary data.</text>
</comment>
<feature type="transmembrane region" description="Helical" evidence="1">
    <location>
        <begin position="125"/>
        <end position="144"/>
    </location>
</feature>
<name>A0AAV6UV79_9ARAC</name>
<dbReference type="EMBL" id="JAFNEN010000251">
    <property type="protein sequence ID" value="KAG8188029.1"/>
    <property type="molecule type" value="Genomic_DNA"/>
</dbReference>
<reference evidence="2 3" key="1">
    <citation type="journal article" date="2022" name="Nat. Ecol. Evol.">
        <title>A masculinizing supergene underlies an exaggerated male reproductive morph in a spider.</title>
        <authorList>
            <person name="Hendrickx F."/>
            <person name="De Corte Z."/>
            <person name="Sonet G."/>
            <person name="Van Belleghem S.M."/>
            <person name="Kostlbacher S."/>
            <person name="Vangestel C."/>
        </authorList>
    </citation>
    <scope>NUCLEOTIDE SEQUENCE [LARGE SCALE GENOMIC DNA]</scope>
    <source>
        <strain evidence="2">W744_W776</strain>
    </source>
</reference>
<sequence length="160" mass="17691">MLKYKGIKSLINHNPNPLSSLHISQNKIPFLTPSRSNIIRAQFVTYSVASTSISSILERTTGTRSRIVTADKSSVTDSTKFTLRLISHLTSSRHVTAIQIYIFIFFCSVALVSVCGLQTHGVSGLVLFAPTVTVGVAVVQRNAIRLQRHDWLRRSRDVPG</sequence>
<evidence type="ECO:0008006" key="4">
    <source>
        <dbReference type="Google" id="ProtNLM"/>
    </source>
</evidence>
<evidence type="ECO:0000256" key="1">
    <source>
        <dbReference type="SAM" id="Phobius"/>
    </source>
</evidence>
<keyword evidence="3" id="KW-1185">Reference proteome</keyword>